<dbReference type="PROSITE" id="PS50850">
    <property type="entry name" value="MFS"/>
    <property type="match status" value="1"/>
</dbReference>
<feature type="transmembrane region" description="Helical" evidence="6">
    <location>
        <begin position="278"/>
        <end position="295"/>
    </location>
</feature>
<feature type="transmembrane region" description="Helical" evidence="6">
    <location>
        <begin position="301"/>
        <end position="323"/>
    </location>
</feature>
<feature type="transmembrane region" description="Helical" evidence="6">
    <location>
        <begin position="105"/>
        <end position="127"/>
    </location>
</feature>
<evidence type="ECO:0000256" key="3">
    <source>
        <dbReference type="ARBA" id="ARBA00022989"/>
    </source>
</evidence>
<gene>
    <name evidence="9" type="ORF">J2Z30_007315</name>
    <name evidence="8" type="ORF">SIRAN7804</name>
</gene>
<feature type="transmembrane region" description="Helical" evidence="6">
    <location>
        <begin position="169"/>
        <end position="192"/>
    </location>
</feature>
<dbReference type="Proteomes" id="UP000756710">
    <property type="component" value="Unassembled WGS sequence"/>
</dbReference>
<feature type="domain" description="Major facilitator superfamily (MFS) profile" evidence="7">
    <location>
        <begin position="212"/>
        <end position="427"/>
    </location>
</feature>
<evidence type="ECO:0000256" key="2">
    <source>
        <dbReference type="ARBA" id="ARBA00022692"/>
    </source>
</evidence>
<dbReference type="SUPFAM" id="SSF103473">
    <property type="entry name" value="MFS general substrate transporter"/>
    <property type="match status" value="1"/>
</dbReference>
<evidence type="ECO:0000256" key="4">
    <source>
        <dbReference type="ARBA" id="ARBA00023136"/>
    </source>
</evidence>
<dbReference type="InterPro" id="IPR011701">
    <property type="entry name" value="MFS"/>
</dbReference>
<evidence type="ECO:0000256" key="1">
    <source>
        <dbReference type="ARBA" id="ARBA00004651"/>
    </source>
</evidence>
<dbReference type="GO" id="GO:0005886">
    <property type="term" value="C:plasma membrane"/>
    <property type="evidence" value="ECO:0007669"/>
    <property type="project" value="UniProtKB-SubCell"/>
</dbReference>
<comment type="subcellular location">
    <subcellularLocation>
        <location evidence="1">Cell membrane</location>
        <topology evidence="1">Multi-pass membrane protein</topology>
    </subcellularLocation>
</comment>
<evidence type="ECO:0000256" key="5">
    <source>
        <dbReference type="SAM" id="MobiDB-lite"/>
    </source>
</evidence>
<dbReference type="EMBL" id="JAGGLR010000023">
    <property type="protein sequence ID" value="MBP2066267.1"/>
    <property type="molecule type" value="Genomic_DNA"/>
</dbReference>
<dbReference type="Gene3D" id="1.20.1250.20">
    <property type="entry name" value="MFS general substrate transporter like domains"/>
    <property type="match status" value="1"/>
</dbReference>
<feature type="transmembrane region" description="Helical" evidence="6">
    <location>
        <begin position="45"/>
        <end position="67"/>
    </location>
</feature>
<feature type="transmembrane region" description="Helical" evidence="6">
    <location>
        <begin position="335"/>
        <end position="358"/>
    </location>
</feature>
<feature type="transmembrane region" description="Helical" evidence="6">
    <location>
        <begin position="244"/>
        <end position="266"/>
    </location>
</feature>
<dbReference type="GO" id="GO:0022857">
    <property type="term" value="F:transmembrane transporter activity"/>
    <property type="evidence" value="ECO:0007669"/>
    <property type="project" value="InterPro"/>
</dbReference>
<protein>
    <submittedName>
        <fullName evidence="9">MFS family permease</fullName>
    </submittedName>
    <submittedName>
        <fullName evidence="8">Major facilitator superfamily MFS_1</fullName>
    </submittedName>
</protein>
<keyword evidence="4 6" id="KW-0472">Membrane</keyword>
<keyword evidence="10" id="KW-1185">Reference proteome</keyword>
<accession>A0A060ZYI7</accession>
<reference evidence="8" key="1">
    <citation type="submission" date="2014-05" db="EMBL/GenBank/DDBJ databases">
        <authorList>
            <person name="Horn Fabian"/>
        </authorList>
    </citation>
    <scope>NUCLEOTIDE SEQUENCE</scope>
</reference>
<dbReference type="RefSeq" id="WP_044577875.1">
    <property type="nucleotide sequence ID" value="NZ_BAABDR010000008.1"/>
</dbReference>
<evidence type="ECO:0000259" key="7">
    <source>
        <dbReference type="PROSITE" id="PS50850"/>
    </source>
</evidence>
<dbReference type="PANTHER" id="PTHR23542:SF1">
    <property type="entry name" value="MAJOR FACILITATOR SUPERFAMILY (MFS) PROFILE DOMAIN-CONTAINING PROTEIN"/>
    <property type="match status" value="1"/>
</dbReference>
<dbReference type="EMBL" id="LK022848">
    <property type="protein sequence ID" value="CDR12895.1"/>
    <property type="molecule type" value="Genomic_DNA"/>
</dbReference>
<dbReference type="InterPro" id="IPR036259">
    <property type="entry name" value="MFS_trans_sf"/>
</dbReference>
<evidence type="ECO:0000256" key="6">
    <source>
        <dbReference type="SAM" id="Phobius"/>
    </source>
</evidence>
<evidence type="ECO:0000313" key="9">
    <source>
        <dbReference type="EMBL" id="MBP2066267.1"/>
    </source>
</evidence>
<evidence type="ECO:0000313" key="10">
    <source>
        <dbReference type="Proteomes" id="UP000756710"/>
    </source>
</evidence>
<feature type="transmembrane region" description="Helical" evidence="6">
    <location>
        <begin position="364"/>
        <end position="384"/>
    </location>
</feature>
<feature type="transmembrane region" description="Helical" evidence="6">
    <location>
        <begin position="139"/>
        <end position="163"/>
    </location>
</feature>
<organism evidence="8">
    <name type="scientific">Streptomyces iranensis</name>
    <dbReference type="NCBI Taxonomy" id="576784"/>
    <lineage>
        <taxon>Bacteria</taxon>
        <taxon>Bacillati</taxon>
        <taxon>Actinomycetota</taxon>
        <taxon>Actinomycetes</taxon>
        <taxon>Kitasatosporales</taxon>
        <taxon>Streptomycetaceae</taxon>
        <taxon>Streptomyces</taxon>
        <taxon>Streptomyces violaceusniger group</taxon>
    </lineage>
</organism>
<dbReference type="InterPro" id="IPR020846">
    <property type="entry name" value="MFS_dom"/>
</dbReference>
<dbReference type="Pfam" id="PF07690">
    <property type="entry name" value="MFS_1"/>
    <property type="match status" value="1"/>
</dbReference>
<feature type="region of interest" description="Disordered" evidence="5">
    <location>
        <begin position="396"/>
        <end position="427"/>
    </location>
</feature>
<keyword evidence="3 6" id="KW-1133">Transmembrane helix</keyword>
<proteinExistence type="predicted"/>
<name>A0A060ZYI7_9ACTN</name>
<dbReference type="HOGENOM" id="CLU_033532_3_1_11"/>
<dbReference type="PANTHER" id="PTHR23542">
    <property type="match status" value="1"/>
</dbReference>
<evidence type="ECO:0000313" key="8">
    <source>
        <dbReference type="EMBL" id="CDR12895.1"/>
    </source>
</evidence>
<feature type="transmembrane region" description="Helical" evidence="6">
    <location>
        <begin position="79"/>
        <end position="99"/>
    </location>
</feature>
<dbReference type="AlphaFoldDB" id="A0A060ZYI7"/>
<sequence length="427" mass="43363">MAAGYGELLRTPHAARLLTGTLLGRLPNATAALAVLLFARAEGGSYALAGAFSAVYGAANAVGQPLLGRAVDRLGQPRVMLPAAVASALGMVLFAVVGLEPLPVAYAAMLIAGLFTPPLEGGLRALWPTVLRREDQVHAAYALDAVAQEVMFAVGPLLVTLSVAVWSEAAALLVINAVGVVGALSVVVSRPSRQWRSAPREAHWLGALRSPGLLVLLGSFFFIGLALGAIAVAAVAYADEHGGGVVSSALLSALGVGALVGGIVYGGRTWPGAPERRLRLLVAALALGYLPLMLVPGVVTMTVLAGVAGVFLAPALACAFVVVDRHAPSGTVTEAFSWLVTTFVVGNAAGTAVAGPAVQLGGVAPGFTVPAAGGAAALAVLLAAQRFLLEGPRPVVQPTAYRTPDEPPTENDRNHAAEPGFRARHQA</sequence>
<feature type="transmembrane region" description="Helical" evidence="6">
    <location>
        <begin position="213"/>
        <end position="238"/>
    </location>
</feature>
<reference evidence="9 10" key="2">
    <citation type="submission" date="2021-03" db="EMBL/GenBank/DDBJ databases">
        <title>Genomic Encyclopedia of Type Strains, Phase IV (KMG-IV): sequencing the most valuable type-strain genomes for metagenomic binning, comparative biology and taxonomic classification.</title>
        <authorList>
            <person name="Goeker M."/>
        </authorList>
    </citation>
    <scope>NUCLEOTIDE SEQUENCE [LARGE SCALE GENOMIC DNA]</scope>
    <source>
        <strain evidence="9 10">DSM 41954</strain>
    </source>
</reference>
<keyword evidence="2 6" id="KW-0812">Transmembrane</keyword>